<evidence type="ECO:0000256" key="1">
    <source>
        <dbReference type="SAM" id="Phobius"/>
    </source>
</evidence>
<evidence type="ECO:0000259" key="2">
    <source>
        <dbReference type="Pfam" id="PF07885"/>
    </source>
</evidence>
<dbReference type="SUPFAM" id="SSF81324">
    <property type="entry name" value="Voltage-gated potassium channels"/>
    <property type="match status" value="1"/>
</dbReference>
<feature type="transmembrane region" description="Helical" evidence="1">
    <location>
        <begin position="131"/>
        <end position="155"/>
    </location>
</feature>
<dbReference type="Pfam" id="PF07885">
    <property type="entry name" value="Ion_trans_2"/>
    <property type="match status" value="1"/>
</dbReference>
<evidence type="ECO:0000313" key="3">
    <source>
        <dbReference type="EMBL" id="PJI82788.1"/>
    </source>
</evidence>
<dbReference type="Proteomes" id="UP000229366">
    <property type="component" value="Unassembled WGS sequence"/>
</dbReference>
<accession>A0A2M8VY46</accession>
<feature type="domain" description="Potassium channel" evidence="2">
    <location>
        <begin position="85"/>
        <end position="151"/>
    </location>
</feature>
<keyword evidence="4" id="KW-1185">Reference proteome</keyword>
<dbReference type="InterPro" id="IPR013099">
    <property type="entry name" value="K_chnl_dom"/>
</dbReference>
<dbReference type="AlphaFoldDB" id="A0A2M8VY46"/>
<reference evidence="3 4" key="1">
    <citation type="submission" date="2017-11" db="EMBL/GenBank/DDBJ databases">
        <title>Genomic Encyclopedia of Type Strains, Phase III (KMG-III): the genomes of soil and plant-associated and newly described type strains.</title>
        <authorList>
            <person name="Whitman W."/>
        </authorList>
    </citation>
    <scope>NUCLEOTIDE SEQUENCE [LARGE SCALE GENOMIC DNA]</scope>
    <source>
        <strain evidence="3 4">UB-Domo-W1</strain>
    </source>
</reference>
<protein>
    <recommendedName>
        <fullName evidence="2">Potassium channel domain-containing protein</fullName>
    </recommendedName>
</protein>
<keyword evidence="1" id="KW-0812">Transmembrane</keyword>
<feature type="transmembrane region" description="Helical" evidence="1">
    <location>
        <begin position="27"/>
        <end position="53"/>
    </location>
</feature>
<feature type="transmembrane region" description="Helical" evidence="1">
    <location>
        <begin position="65"/>
        <end position="94"/>
    </location>
</feature>
<organism evidence="3 4">
    <name type="scientific">Polynucleobacter brandtiae</name>
    <dbReference type="NCBI Taxonomy" id="1938816"/>
    <lineage>
        <taxon>Bacteria</taxon>
        <taxon>Pseudomonadati</taxon>
        <taxon>Pseudomonadota</taxon>
        <taxon>Betaproteobacteria</taxon>
        <taxon>Burkholderiales</taxon>
        <taxon>Burkholderiaceae</taxon>
        <taxon>Polynucleobacter</taxon>
    </lineage>
</organism>
<comment type="caution">
    <text evidence="3">The sequence shown here is derived from an EMBL/GenBank/DDBJ whole genome shotgun (WGS) entry which is preliminary data.</text>
</comment>
<proteinExistence type="predicted"/>
<gene>
    <name evidence="3" type="ORF">B0G85_0176</name>
</gene>
<sequence length="170" mass="18619">MDLSLLNTLPSLHSLYAQIIADMGNSQIWIVVVGSCLMLASHAIAVLGVATAFHKINGFMVDRHIFGASFVSYFIAINLIILIHLIEIVIWSYICVGLKVFPSNPQTFYFAGEMYTTVGYGTWTLPSQWKILPILIAFTGVFAVSMSGAALYTMMGSFIGGKKERSTAQI</sequence>
<keyword evidence="1" id="KW-1133">Transmembrane helix</keyword>
<evidence type="ECO:0000313" key="4">
    <source>
        <dbReference type="Proteomes" id="UP000229366"/>
    </source>
</evidence>
<dbReference type="EMBL" id="PGTX01000001">
    <property type="protein sequence ID" value="PJI82788.1"/>
    <property type="molecule type" value="Genomic_DNA"/>
</dbReference>
<dbReference type="RefSeq" id="WP_100378558.1">
    <property type="nucleotide sequence ID" value="NZ_CBCSBW010000004.1"/>
</dbReference>
<keyword evidence="1" id="KW-0472">Membrane</keyword>
<name>A0A2M8VY46_9BURK</name>
<dbReference type="OrthoDB" id="9130634at2"/>